<sequence>MLRTQPQATLHLAILHHPMKHHPTQLHLTQHHPTQHHLTLHHLTLHHPTRLHPTQLQATTVDNNPELQTVYLENRMVDDTCITESGLKLVDEVVELSDAISRFY</sequence>
<reference evidence="1" key="1">
    <citation type="submission" date="2020-11" db="EMBL/GenBank/DDBJ databases">
        <authorList>
            <person name="Tran Van P."/>
        </authorList>
    </citation>
    <scope>NUCLEOTIDE SEQUENCE</scope>
</reference>
<gene>
    <name evidence="1" type="ORF">NMOB1V02_LOCUS6148</name>
</gene>
<protein>
    <submittedName>
        <fullName evidence="1">Uncharacterized protein</fullName>
    </submittedName>
</protein>
<keyword evidence="2" id="KW-1185">Reference proteome</keyword>
<proteinExistence type="predicted"/>
<accession>A0A7R9BN81</accession>
<organism evidence="1">
    <name type="scientific">Notodromas monacha</name>
    <dbReference type="NCBI Taxonomy" id="399045"/>
    <lineage>
        <taxon>Eukaryota</taxon>
        <taxon>Metazoa</taxon>
        <taxon>Ecdysozoa</taxon>
        <taxon>Arthropoda</taxon>
        <taxon>Crustacea</taxon>
        <taxon>Oligostraca</taxon>
        <taxon>Ostracoda</taxon>
        <taxon>Podocopa</taxon>
        <taxon>Podocopida</taxon>
        <taxon>Cypridocopina</taxon>
        <taxon>Cypridoidea</taxon>
        <taxon>Cyprididae</taxon>
        <taxon>Notodromas</taxon>
    </lineage>
</organism>
<dbReference type="EMBL" id="CAJPEX010001231">
    <property type="protein sequence ID" value="CAG0918597.1"/>
    <property type="molecule type" value="Genomic_DNA"/>
</dbReference>
<name>A0A7R9BN81_9CRUS</name>
<evidence type="ECO:0000313" key="1">
    <source>
        <dbReference type="EMBL" id="CAD7278445.1"/>
    </source>
</evidence>
<dbReference type="Proteomes" id="UP000678499">
    <property type="component" value="Unassembled WGS sequence"/>
</dbReference>
<dbReference type="AlphaFoldDB" id="A0A7R9BN81"/>
<dbReference type="EMBL" id="OA883268">
    <property type="protein sequence ID" value="CAD7278445.1"/>
    <property type="molecule type" value="Genomic_DNA"/>
</dbReference>
<evidence type="ECO:0000313" key="2">
    <source>
        <dbReference type="Proteomes" id="UP000678499"/>
    </source>
</evidence>